<dbReference type="InterPro" id="IPR035906">
    <property type="entry name" value="MetI-like_sf"/>
</dbReference>
<feature type="transmembrane region" description="Helical" evidence="7">
    <location>
        <begin position="105"/>
        <end position="128"/>
    </location>
</feature>
<dbReference type="Pfam" id="PF00528">
    <property type="entry name" value="BPD_transp_1"/>
    <property type="match status" value="1"/>
</dbReference>
<comment type="similarity">
    <text evidence="7">Belongs to the binding-protein-dependent transport system permease family.</text>
</comment>
<feature type="transmembrane region" description="Helical" evidence="7">
    <location>
        <begin position="140"/>
        <end position="162"/>
    </location>
</feature>
<proteinExistence type="inferred from homology"/>
<dbReference type="EMBL" id="RPFW01000001">
    <property type="protein sequence ID" value="TVZ06660.1"/>
    <property type="molecule type" value="Genomic_DNA"/>
</dbReference>
<evidence type="ECO:0000256" key="3">
    <source>
        <dbReference type="ARBA" id="ARBA00022475"/>
    </source>
</evidence>
<comment type="caution">
    <text evidence="9">The sequence shown here is derived from an EMBL/GenBank/DDBJ whole genome shotgun (WGS) entry which is preliminary data.</text>
</comment>
<dbReference type="SUPFAM" id="SSF161098">
    <property type="entry name" value="MetI-like"/>
    <property type="match status" value="1"/>
</dbReference>
<organism evidence="9 10">
    <name type="scientific">Trebonia kvetii</name>
    <dbReference type="NCBI Taxonomy" id="2480626"/>
    <lineage>
        <taxon>Bacteria</taxon>
        <taxon>Bacillati</taxon>
        <taxon>Actinomycetota</taxon>
        <taxon>Actinomycetes</taxon>
        <taxon>Streptosporangiales</taxon>
        <taxon>Treboniaceae</taxon>
        <taxon>Trebonia</taxon>
    </lineage>
</organism>
<keyword evidence="10" id="KW-1185">Reference proteome</keyword>
<feature type="transmembrane region" description="Helical" evidence="7">
    <location>
        <begin position="241"/>
        <end position="261"/>
    </location>
</feature>
<dbReference type="PANTHER" id="PTHR43227">
    <property type="entry name" value="BLL4140 PROTEIN"/>
    <property type="match status" value="1"/>
</dbReference>
<comment type="subcellular location">
    <subcellularLocation>
        <location evidence="1 7">Cell membrane</location>
        <topology evidence="1 7">Multi-pass membrane protein</topology>
    </subcellularLocation>
</comment>
<dbReference type="GO" id="GO:0055085">
    <property type="term" value="P:transmembrane transport"/>
    <property type="evidence" value="ECO:0007669"/>
    <property type="project" value="InterPro"/>
</dbReference>
<keyword evidence="6 7" id="KW-0472">Membrane</keyword>
<dbReference type="PROSITE" id="PS50928">
    <property type="entry name" value="ABC_TM1"/>
    <property type="match status" value="1"/>
</dbReference>
<dbReference type="CDD" id="cd06261">
    <property type="entry name" value="TM_PBP2"/>
    <property type="match status" value="1"/>
</dbReference>
<evidence type="ECO:0000256" key="5">
    <source>
        <dbReference type="ARBA" id="ARBA00022989"/>
    </source>
</evidence>
<dbReference type="RefSeq" id="WP_145851413.1">
    <property type="nucleotide sequence ID" value="NZ_RPFW01000001.1"/>
</dbReference>
<sequence>MAIDDTAAPVAARAATAAPTANGARGRMLRRGAGWAPAMFLGPFGVLFALFFLLPIGYAVYQSLLKVHVSGLGLGPGSTTTEFAGFSNYAQVFSDQSFVQGVGRVLLFGVVQIPVMLAFATLLALLLDSAVVRFRRFFRLVYFLPYGIPGVIAAILWSFLYLPGLSPVVTTLQHAGFGTVNFLGTNSTLWSIANIVTWEYTGYNMLIIYAGLQAIPADLYEAARLDGASEWKVATRVKLPMVSGALVLTGIFSIIGTLQLFSEPQVLRAITSNISSSYTPNLLGFTQAFTANNPNYAAAIAVVLAVGTFILSFGFLKLIQRRGAAA</sequence>
<feature type="domain" description="ABC transmembrane type-1" evidence="8">
    <location>
        <begin position="102"/>
        <end position="315"/>
    </location>
</feature>
<dbReference type="GO" id="GO:0005886">
    <property type="term" value="C:plasma membrane"/>
    <property type="evidence" value="ECO:0007669"/>
    <property type="project" value="UniProtKB-SubCell"/>
</dbReference>
<evidence type="ECO:0000256" key="1">
    <source>
        <dbReference type="ARBA" id="ARBA00004651"/>
    </source>
</evidence>
<accession>A0A6P2C661</accession>
<keyword evidence="5 7" id="KW-1133">Transmembrane helix</keyword>
<dbReference type="Proteomes" id="UP000460272">
    <property type="component" value="Unassembled WGS sequence"/>
</dbReference>
<dbReference type="OrthoDB" id="34224at2"/>
<evidence type="ECO:0000259" key="8">
    <source>
        <dbReference type="PROSITE" id="PS50928"/>
    </source>
</evidence>
<name>A0A6P2C661_9ACTN</name>
<feature type="transmembrane region" description="Helical" evidence="7">
    <location>
        <begin position="296"/>
        <end position="316"/>
    </location>
</feature>
<evidence type="ECO:0000256" key="6">
    <source>
        <dbReference type="ARBA" id="ARBA00023136"/>
    </source>
</evidence>
<reference evidence="9 10" key="1">
    <citation type="submission" date="2018-11" db="EMBL/GenBank/DDBJ databases">
        <title>Trebonia kvetii gen.nov., sp.nov., a novel acidophilic actinobacterium, and proposal of the new actinobacterial family Treboniaceae fam. nov.</title>
        <authorList>
            <person name="Rapoport D."/>
            <person name="Sagova-Mareckova M."/>
            <person name="Sedlacek I."/>
            <person name="Provaznik J."/>
            <person name="Kralova S."/>
            <person name="Pavlinic D."/>
            <person name="Benes V."/>
            <person name="Kopecky J."/>
        </authorList>
    </citation>
    <scope>NUCLEOTIDE SEQUENCE [LARGE SCALE GENOMIC DNA]</scope>
    <source>
        <strain evidence="9 10">15Tr583</strain>
    </source>
</reference>
<evidence type="ECO:0000313" key="10">
    <source>
        <dbReference type="Proteomes" id="UP000460272"/>
    </source>
</evidence>
<keyword evidence="4 7" id="KW-0812">Transmembrane</keyword>
<dbReference type="InterPro" id="IPR050809">
    <property type="entry name" value="UgpAE/MalFG_permease"/>
</dbReference>
<gene>
    <name evidence="9" type="ORF">EAS64_04560</name>
</gene>
<evidence type="ECO:0000256" key="2">
    <source>
        <dbReference type="ARBA" id="ARBA00022448"/>
    </source>
</evidence>
<evidence type="ECO:0000313" key="9">
    <source>
        <dbReference type="EMBL" id="TVZ06660.1"/>
    </source>
</evidence>
<dbReference type="InterPro" id="IPR000515">
    <property type="entry name" value="MetI-like"/>
</dbReference>
<protein>
    <submittedName>
        <fullName evidence="9">Sugar ABC transporter permease</fullName>
    </submittedName>
</protein>
<evidence type="ECO:0000256" key="4">
    <source>
        <dbReference type="ARBA" id="ARBA00022692"/>
    </source>
</evidence>
<dbReference type="AlphaFoldDB" id="A0A6P2C661"/>
<keyword evidence="3" id="KW-1003">Cell membrane</keyword>
<evidence type="ECO:0000256" key="7">
    <source>
        <dbReference type="RuleBase" id="RU363032"/>
    </source>
</evidence>
<dbReference type="Gene3D" id="1.10.3720.10">
    <property type="entry name" value="MetI-like"/>
    <property type="match status" value="1"/>
</dbReference>
<feature type="transmembrane region" description="Helical" evidence="7">
    <location>
        <begin position="35"/>
        <end position="61"/>
    </location>
</feature>
<dbReference type="PANTHER" id="PTHR43227:SF8">
    <property type="entry name" value="DIACETYLCHITOBIOSE UPTAKE SYSTEM PERMEASE PROTEIN DASB"/>
    <property type="match status" value="1"/>
</dbReference>
<keyword evidence="2 7" id="KW-0813">Transport</keyword>